<comment type="cofactor">
    <cofactor evidence="1">
        <name>Zn(2+)</name>
        <dbReference type="ChEBI" id="CHEBI:29105"/>
    </cofactor>
</comment>
<dbReference type="EC" id="3.4.13.-" evidence="9"/>
<evidence type="ECO:0000313" key="9">
    <source>
        <dbReference type="EMBL" id="MFC7373315.1"/>
    </source>
</evidence>
<dbReference type="NCBIfam" id="NF005591">
    <property type="entry name" value="PRK07318.1"/>
    <property type="match status" value="1"/>
</dbReference>
<dbReference type="EMBL" id="JBHTCP010000051">
    <property type="protein sequence ID" value="MFC7373315.1"/>
    <property type="molecule type" value="Genomic_DNA"/>
</dbReference>
<dbReference type="NCBIfam" id="TIGR01887">
    <property type="entry name" value="dipeptidaselike"/>
    <property type="match status" value="1"/>
</dbReference>
<evidence type="ECO:0000256" key="2">
    <source>
        <dbReference type="ARBA" id="ARBA00006247"/>
    </source>
</evidence>
<keyword evidence="3" id="KW-0645">Protease</keyword>
<dbReference type="SUPFAM" id="SSF55031">
    <property type="entry name" value="Bacterial exopeptidase dimerisation domain"/>
    <property type="match status" value="1"/>
</dbReference>
<dbReference type="PANTHER" id="PTHR43808:SF31">
    <property type="entry name" value="N-ACETYL-L-CITRULLINE DEACETYLASE"/>
    <property type="match status" value="1"/>
</dbReference>
<keyword evidence="4" id="KW-0479">Metal-binding</keyword>
<evidence type="ECO:0000256" key="3">
    <source>
        <dbReference type="ARBA" id="ARBA00022670"/>
    </source>
</evidence>
<evidence type="ECO:0000313" key="10">
    <source>
        <dbReference type="Proteomes" id="UP001596549"/>
    </source>
</evidence>
<keyword evidence="8" id="KW-0482">Metalloprotease</keyword>
<sequence length="464" mass="50586">MQHVNWKEEVLKRKEELLHDTQKLLQIKSLLDEEKKSEGAPFGPNVKEALDFMLNLGEKSGMTAKNLDGFAGHLEIGEGEDLIGILCHVDVVPEGDGWSVDPFGGEIKDGKIFARGAIDDKGPTMAAFYGMKIIQELKLPLSKRVRMIIGADEESDWRCVDHYFKHEEMPIMGFAPDADFPIINAEKGIIDVLLTKPVSDGGEGLLSFISGRRLNMVPDAAEASVTVSDSGIVIDDFMSFLSQEKLHGKGEIRGDVVHLLLEGVSAHGSTPEEGVNAGTMLAAFLSRFSFDGAGGEFLQLISEGLNGDHYGLHLGISAEDEASGKLTVNPGIMEYSKEKATVGLNIRFPVTHKGEQTIHQLEESVKEAGWAVTVKENKAPNYVEESHVLIQTLKKVYKEQTGKEGELIAIGGGTYARALNSGVAFGALFPGRKDVAHQKDEHMFVEDLFEAAAIYAHAIYELAK</sequence>
<keyword evidence="7 9" id="KW-0224">Dipeptidase</keyword>
<dbReference type="Gene3D" id="3.40.630.10">
    <property type="entry name" value="Zn peptidases"/>
    <property type="match status" value="1"/>
</dbReference>
<dbReference type="InterPro" id="IPR050072">
    <property type="entry name" value="Peptidase_M20A"/>
</dbReference>
<organism evidence="9 10">
    <name type="scientific">Fictibacillus iocasae</name>
    <dbReference type="NCBI Taxonomy" id="2715437"/>
    <lineage>
        <taxon>Bacteria</taxon>
        <taxon>Bacillati</taxon>
        <taxon>Bacillota</taxon>
        <taxon>Bacilli</taxon>
        <taxon>Bacillales</taxon>
        <taxon>Fictibacillaceae</taxon>
        <taxon>Fictibacillus</taxon>
    </lineage>
</organism>
<dbReference type="PANTHER" id="PTHR43808">
    <property type="entry name" value="ACETYLORNITHINE DEACETYLASE"/>
    <property type="match status" value="1"/>
</dbReference>
<comment type="caution">
    <text evidence="9">The sequence shown here is derived from an EMBL/GenBank/DDBJ whole genome shotgun (WGS) entry which is preliminary data.</text>
</comment>
<gene>
    <name evidence="9" type="primary">pepV</name>
    <name evidence="9" type="ORF">ACFQPF_16875</name>
</gene>
<dbReference type="GO" id="GO:0016805">
    <property type="term" value="F:dipeptidase activity"/>
    <property type="evidence" value="ECO:0007669"/>
    <property type="project" value="UniProtKB-KW"/>
</dbReference>
<dbReference type="InterPro" id="IPR036264">
    <property type="entry name" value="Bact_exopeptidase_dim_dom"/>
</dbReference>
<dbReference type="RefSeq" id="WP_379751116.1">
    <property type="nucleotide sequence ID" value="NZ_JBHTCP010000051.1"/>
</dbReference>
<dbReference type="PROSITE" id="PS00759">
    <property type="entry name" value="ARGE_DAPE_CPG2_2"/>
    <property type="match status" value="1"/>
</dbReference>
<dbReference type="Proteomes" id="UP001596549">
    <property type="component" value="Unassembled WGS sequence"/>
</dbReference>
<evidence type="ECO:0000256" key="8">
    <source>
        <dbReference type="ARBA" id="ARBA00023049"/>
    </source>
</evidence>
<dbReference type="CDD" id="cd03888">
    <property type="entry name" value="M20_PepV"/>
    <property type="match status" value="1"/>
</dbReference>
<accession>A0ABW2NS68</accession>
<dbReference type="SUPFAM" id="SSF53187">
    <property type="entry name" value="Zn-dependent exopeptidases"/>
    <property type="match status" value="1"/>
</dbReference>
<evidence type="ECO:0000256" key="7">
    <source>
        <dbReference type="ARBA" id="ARBA00022997"/>
    </source>
</evidence>
<comment type="similarity">
    <text evidence="2">Belongs to the peptidase M20A family.</text>
</comment>
<dbReference type="Pfam" id="PF01546">
    <property type="entry name" value="Peptidase_M20"/>
    <property type="match status" value="1"/>
</dbReference>
<dbReference type="Gene3D" id="3.30.70.360">
    <property type="match status" value="2"/>
</dbReference>
<dbReference type="InterPro" id="IPR010964">
    <property type="entry name" value="M20A_pepV-rel"/>
</dbReference>
<name>A0ABW2NS68_9BACL</name>
<reference evidence="10" key="1">
    <citation type="journal article" date="2019" name="Int. J. Syst. Evol. Microbiol.">
        <title>The Global Catalogue of Microorganisms (GCM) 10K type strain sequencing project: providing services to taxonomists for standard genome sequencing and annotation.</title>
        <authorList>
            <consortium name="The Broad Institute Genomics Platform"/>
            <consortium name="The Broad Institute Genome Sequencing Center for Infectious Disease"/>
            <person name="Wu L."/>
            <person name="Ma J."/>
        </authorList>
    </citation>
    <scope>NUCLEOTIDE SEQUENCE [LARGE SCALE GENOMIC DNA]</scope>
    <source>
        <strain evidence="10">NBRC 106396</strain>
    </source>
</reference>
<evidence type="ECO:0000256" key="4">
    <source>
        <dbReference type="ARBA" id="ARBA00022723"/>
    </source>
</evidence>
<evidence type="ECO:0000256" key="6">
    <source>
        <dbReference type="ARBA" id="ARBA00022833"/>
    </source>
</evidence>
<keyword evidence="6" id="KW-0862">Zinc</keyword>
<dbReference type="InterPro" id="IPR001261">
    <property type="entry name" value="ArgE/DapE_CS"/>
</dbReference>
<dbReference type="InterPro" id="IPR002933">
    <property type="entry name" value="Peptidase_M20"/>
</dbReference>
<evidence type="ECO:0000256" key="5">
    <source>
        <dbReference type="ARBA" id="ARBA00022801"/>
    </source>
</evidence>
<keyword evidence="5 9" id="KW-0378">Hydrolase</keyword>
<protein>
    <submittedName>
        <fullName evidence="9">Dipeptidase PepV</fullName>
        <ecNumber evidence="9">3.4.13.-</ecNumber>
    </submittedName>
</protein>
<proteinExistence type="inferred from homology"/>
<keyword evidence="10" id="KW-1185">Reference proteome</keyword>
<evidence type="ECO:0000256" key="1">
    <source>
        <dbReference type="ARBA" id="ARBA00001947"/>
    </source>
</evidence>